<feature type="region of interest" description="Disordered" evidence="4">
    <location>
        <begin position="175"/>
        <end position="205"/>
    </location>
</feature>
<dbReference type="GO" id="GO:0016887">
    <property type="term" value="F:ATP hydrolysis activity"/>
    <property type="evidence" value="ECO:0007669"/>
    <property type="project" value="InterPro"/>
</dbReference>
<keyword evidence="3" id="KW-0238">DNA-binding</keyword>
<keyword evidence="2" id="KW-0347">Helicase</keyword>
<feature type="domain" description="Helicase ATP-binding" evidence="5">
    <location>
        <begin position="1012"/>
        <end position="1192"/>
    </location>
</feature>
<dbReference type="SUPFAM" id="SSF48371">
    <property type="entry name" value="ARM repeat"/>
    <property type="match status" value="1"/>
</dbReference>
<dbReference type="STRING" id="112090.W4GG10"/>
<feature type="compositionally biased region" description="Polar residues" evidence="4">
    <location>
        <begin position="175"/>
        <end position="190"/>
    </location>
</feature>
<evidence type="ECO:0008006" key="8">
    <source>
        <dbReference type="Google" id="ProtNLM"/>
    </source>
</evidence>
<evidence type="ECO:0000256" key="4">
    <source>
        <dbReference type="SAM" id="MobiDB-lite"/>
    </source>
</evidence>
<sequence length="1525" mass="165942">MDAARVEGLLALLRDGQTSSIREHAAKQLGVVVTPDTLPPVLDEIRRLVRNSDWGTRVAAAQAVGCIAQSLCPDLVASCAQFAQAGASSESFLQLSQLDMDQLLTHAKPLLKSGGEEYNYTTHFTSSADQQKHLVRQRYLLWKRIAQDIQASVSIPRPVLHLSSSSFLDAADVTTASAQASQQPTPSVPTLLTHRPSQPTPSPPSTAVLTASTLLLASLVQDCLEAMFDAKWEVRHGSVEVLRRVLVQSTTLPSTELLPLPVLSWIEEVLVRCVCVLALDQYVDYAADGSVAPIRHVVAQVTGWGLTILAKTPNVSTALLLPLLQSTRSWHACHGALLAIHFLQPAIDTEVPLLLAQVHQALFRHEDEVYGAAAQCLVQLTTPITATNRAYTQVPPIVLDRLWALIGADGAAAASVELAHAHVLTALRHLCPMMQTTTTLSHIQVVGTFLKHVLVPVREAAVAWLHAALASISFDTASGVWWLHVLWSRLVVDPSCQTSLQSLWHRTLDVSGLVSSASLMVVVNATTLTTWLQAAWSSSSRPVLTYQDLQGNPVQVTLPAVADSARAMVATECLAALHSKTCAAVCETWSAWSCGLLAGHRGQDVVAALAFLSLTAPCNEWPTTQVIAAMTTSLKAPRTTFYKEQMDGWELLQRQTSQMATWFPNTSPLRITPPASPSTHSSWQIAQTVATLPFADLASPEPYTQAQHVRQDIFETEERIRLAFDTMQATVGALSAATYLKWKLPWDKPAFLVRPLMEGLKLSTNPTLQRHFAVSIVQFLVTFGASHSICCLKMVANICANLHATSGSRFRGAEAATKALVHVLTPAAVCDVAAPHAALWSKLAQVWSTPHIPLLTIVLTEAEMTLLPRILTQMWPHVTSPSTPPPHLCHSTVTLPEAVAAAAARSPDVMAHVIALLKQEYCPQVLDHLVTSFPSACVPVVCDLIPLALSHFQGGSLSGLIPLLPLHGHLDIASPFLHQLQTGHVPPLPDCIDWPPNLILRPYQVQGITWLYFLASHRLHGILADDMGLGKTLQVLCSIAVHKQLGHKLDTSPPPPPPYSVLVVCPPIVMAHWVREVHMYFRHAFPNVVMYGGVPAHRRIALQRQIIASKSTDGGVVVVTSYATLHQDRSFFHSQSFTFCVADEVHLCRNPTNATTQTLLGVRAAHRIAVTGTPIQNSVVDIWSVCEFIMPGYLGDATSFRHHAVGPIAASRKPTATVAQKEAGALAITDLHAKIAPFVLRRTKDAVLSDLPPKSIQDIPCSLTLMQTQLYMAADSLDTAMATWRQRQQICMHPKLVDDHLYAHESSGKMIALVELMGLIHGDNGDDNLGEHRSLVFCHTPAHVALVQATLATHLPRIRTLKLDGSVPPLQRSAIVDEFNQELSIHTLVLTTSIGGLGLNLVTADTVVFVEHSWNPFVDLQAMDRVHRVGQVKPVTVYRLLAENTIEDQVLTAQRFKIATADAVVGPNEMKQKSNVLSVLHTGLVQSQLLRPSKKPKTAGNTVESLLDELGELWDVAQYDSLELS</sequence>
<dbReference type="RefSeq" id="XP_009832198.1">
    <property type="nucleotide sequence ID" value="XM_009833896.1"/>
</dbReference>
<feature type="domain" description="Helicase C-terminal" evidence="6">
    <location>
        <begin position="1312"/>
        <end position="1471"/>
    </location>
</feature>
<dbReference type="SUPFAM" id="SSF52540">
    <property type="entry name" value="P-loop containing nucleoside triphosphate hydrolases"/>
    <property type="match status" value="2"/>
</dbReference>
<dbReference type="PANTHER" id="PTHR36498">
    <property type="entry name" value="TATA-BINDING PROTEIN-ASSOCIATED FACTOR 172"/>
    <property type="match status" value="1"/>
</dbReference>
<dbReference type="GeneID" id="20810106"/>
<dbReference type="InterPro" id="IPR038718">
    <property type="entry name" value="SNF2-like_sf"/>
</dbReference>
<dbReference type="Pfam" id="PF00176">
    <property type="entry name" value="SNF2-rel_dom"/>
    <property type="match status" value="1"/>
</dbReference>
<dbReference type="InterPro" id="IPR049730">
    <property type="entry name" value="SNF2/RAD54-like_C"/>
</dbReference>
<dbReference type="InterPro" id="IPR016024">
    <property type="entry name" value="ARM-type_fold"/>
</dbReference>
<evidence type="ECO:0000256" key="2">
    <source>
        <dbReference type="ARBA" id="ARBA00022806"/>
    </source>
</evidence>
<dbReference type="EMBL" id="KI913130">
    <property type="protein sequence ID" value="ETV78617.1"/>
    <property type="molecule type" value="Genomic_DNA"/>
</dbReference>
<protein>
    <recommendedName>
        <fullName evidence="8">Helicase mot1</fullName>
    </recommendedName>
</protein>
<dbReference type="GO" id="GO:0003677">
    <property type="term" value="F:DNA binding"/>
    <property type="evidence" value="ECO:0007669"/>
    <property type="project" value="UniProtKB-KW"/>
</dbReference>
<dbReference type="InterPro" id="IPR011989">
    <property type="entry name" value="ARM-like"/>
</dbReference>
<dbReference type="InterPro" id="IPR001650">
    <property type="entry name" value="Helicase_C-like"/>
</dbReference>
<dbReference type="VEuPathDB" id="FungiDB:H257_08110"/>
<dbReference type="GO" id="GO:0005524">
    <property type="term" value="F:ATP binding"/>
    <property type="evidence" value="ECO:0007669"/>
    <property type="project" value="InterPro"/>
</dbReference>
<accession>W4GG10</accession>
<dbReference type="Pfam" id="PF12054">
    <property type="entry name" value="DUF3535"/>
    <property type="match status" value="1"/>
</dbReference>
<dbReference type="InterPro" id="IPR022707">
    <property type="entry name" value="Mot1_central_dom"/>
</dbReference>
<dbReference type="Gene3D" id="1.25.10.10">
    <property type="entry name" value="Leucine-rich Repeat Variant"/>
    <property type="match status" value="1"/>
</dbReference>
<evidence type="ECO:0000256" key="3">
    <source>
        <dbReference type="ARBA" id="ARBA00023125"/>
    </source>
</evidence>
<gene>
    <name evidence="7" type="ORF">H257_08110</name>
</gene>
<dbReference type="SMART" id="SM00490">
    <property type="entry name" value="HELICc"/>
    <property type="match status" value="1"/>
</dbReference>
<dbReference type="InterPro" id="IPR014001">
    <property type="entry name" value="Helicase_ATP-bd"/>
</dbReference>
<dbReference type="GO" id="GO:0004386">
    <property type="term" value="F:helicase activity"/>
    <property type="evidence" value="ECO:0007669"/>
    <property type="project" value="UniProtKB-KW"/>
</dbReference>
<dbReference type="PROSITE" id="PS51194">
    <property type="entry name" value="HELICASE_CTER"/>
    <property type="match status" value="1"/>
</dbReference>
<proteinExistence type="predicted"/>
<keyword evidence="1" id="KW-0378">Hydrolase</keyword>
<dbReference type="Pfam" id="PF00271">
    <property type="entry name" value="Helicase_C"/>
    <property type="match status" value="1"/>
</dbReference>
<evidence type="ECO:0000313" key="7">
    <source>
        <dbReference type="EMBL" id="ETV78617.1"/>
    </source>
</evidence>
<dbReference type="GO" id="GO:0017025">
    <property type="term" value="F:TBP-class protein binding"/>
    <property type="evidence" value="ECO:0007669"/>
    <property type="project" value="InterPro"/>
</dbReference>
<dbReference type="OrthoDB" id="10252227at2759"/>
<dbReference type="InterPro" id="IPR000330">
    <property type="entry name" value="SNF2_N"/>
</dbReference>
<name>W4GG10_APHAT</name>
<keyword evidence="2" id="KW-0067">ATP-binding</keyword>
<evidence type="ECO:0000256" key="1">
    <source>
        <dbReference type="ARBA" id="ARBA00022801"/>
    </source>
</evidence>
<evidence type="ECO:0000259" key="6">
    <source>
        <dbReference type="PROSITE" id="PS51194"/>
    </source>
</evidence>
<reference evidence="7" key="1">
    <citation type="submission" date="2013-12" db="EMBL/GenBank/DDBJ databases">
        <title>The Genome Sequence of Aphanomyces astaci APO3.</title>
        <authorList>
            <consortium name="The Broad Institute Genomics Platform"/>
            <person name="Russ C."/>
            <person name="Tyler B."/>
            <person name="van West P."/>
            <person name="Dieguez-Uribeondo J."/>
            <person name="Young S.K."/>
            <person name="Zeng Q."/>
            <person name="Gargeya S."/>
            <person name="Fitzgerald M."/>
            <person name="Abouelleil A."/>
            <person name="Alvarado L."/>
            <person name="Chapman S.B."/>
            <person name="Gainer-Dewar J."/>
            <person name="Goldberg J."/>
            <person name="Griggs A."/>
            <person name="Gujja S."/>
            <person name="Hansen M."/>
            <person name="Howarth C."/>
            <person name="Imamovic A."/>
            <person name="Ireland A."/>
            <person name="Larimer J."/>
            <person name="McCowan C."/>
            <person name="Murphy C."/>
            <person name="Pearson M."/>
            <person name="Poon T.W."/>
            <person name="Priest M."/>
            <person name="Roberts A."/>
            <person name="Saif S."/>
            <person name="Shea T."/>
            <person name="Sykes S."/>
            <person name="Wortman J."/>
            <person name="Nusbaum C."/>
            <person name="Birren B."/>
        </authorList>
    </citation>
    <scope>NUCLEOTIDE SEQUENCE [LARGE SCALE GENOMIC DNA]</scope>
    <source>
        <strain evidence="7">APO3</strain>
    </source>
</reference>
<dbReference type="Gene3D" id="3.40.50.300">
    <property type="entry name" value="P-loop containing nucleotide triphosphate hydrolases"/>
    <property type="match status" value="1"/>
</dbReference>
<organism evidence="7">
    <name type="scientific">Aphanomyces astaci</name>
    <name type="common">Crayfish plague agent</name>
    <dbReference type="NCBI Taxonomy" id="112090"/>
    <lineage>
        <taxon>Eukaryota</taxon>
        <taxon>Sar</taxon>
        <taxon>Stramenopiles</taxon>
        <taxon>Oomycota</taxon>
        <taxon>Saprolegniomycetes</taxon>
        <taxon>Saprolegniales</taxon>
        <taxon>Verrucalvaceae</taxon>
        <taxon>Aphanomyces</taxon>
    </lineage>
</organism>
<dbReference type="InterPro" id="IPR044972">
    <property type="entry name" value="Mot1"/>
</dbReference>
<dbReference type="CDD" id="cd18793">
    <property type="entry name" value="SF2_C_SNF"/>
    <property type="match status" value="1"/>
</dbReference>
<evidence type="ECO:0000259" key="5">
    <source>
        <dbReference type="PROSITE" id="PS51192"/>
    </source>
</evidence>
<dbReference type="SMART" id="SM00487">
    <property type="entry name" value="DEXDc"/>
    <property type="match status" value="1"/>
</dbReference>
<dbReference type="PROSITE" id="PS51192">
    <property type="entry name" value="HELICASE_ATP_BIND_1"/>
    <property type="match status" value="1"/>
</dbReference>
<dbReference type="PANTHER" id="PTHR36498:SF1">
    <property type="entry name" value="TATA-BINDING PROTEIN-ASSOCIATED FACTOR 172"/>
    <property type="match status" value="1"/>
</dbReference>
<dbReference type="Gene3D" id="3.40.50.10810">
    <property type="entry name" value="Tandem AAA-ATPase domain"/>
    <property type="match status" value="1"/>
</dbReference>
<dbReference type="InterPro" id="IPR027417">
    <property type="entry name" value="P-loop_NTPase"/>
</dbReference>
<keyword evidence="2" id="KW-0547">Nucleotide-binding</keyword>